<reference evidence="8 9" key="1">
    <citation type="journal article" date="2016" name="Nat. Commun.">
        <title>Thousands of microbial genomes shed light on interconnected biogeochemical processes in an aquifer system.</title>
        <authorList>
            <person name="Anantharaman K."/>
            <person name="Brown C.T."/>
            <person name="Hug L.A."/>
            <person name="Sharon I."/>
            <person name="Castelle C.J."/>
            <person name="Probst A.J."/>
            <person name="Thomas B.C."/>
            <person name="Singh A."/>
            <person name="Wilkins M.J."/>
            <person name="Karaoz U."/>
            <person name="Brodie E.L."/>
            <person name="Williams K.H."/>
            <person name="Hubbard S.S."/>
            <person name="Banfield J.F."/>
        </authorList>
    </citation>
    <scope>NUCLEOTIDE SEQUENCE [LARGE SCALE GENOMIC DNA]</scope>
</reference>
<evidence type="ECO:0000256" key="5">
    <source>
        <dbReference type="ARBA" id="ARBA00023136"/>
    </source>
</evidence>
<dbReference type="Proteomes" id="UP000176608">
    <property type="component" value="Unassembled WGS sequence"/>
</dbReference>
<feature type="transmembrane region" description="Helical" evidence="6">
    <location>
        <begin position="158"/>
        <end position="178"/>
    </location>
</feature>
<evidence type="ECO:0000256" key="1">
    <source>
        <dbReference type="ARBA" id="ARBA00004651"/>
    </source>
</evidence>
<keyword evidence="2 6" id="KW-1003">Cell membrane</keyword>
<evidence type="ECO:0000256" key="6">
    <source>
        <dbReference type="RuleBase" id="RU366058"/>
    </source>
</evidence>
<protein>
    <recommendedName>
        <fullName evidence="6">TVP38/TMEM64 family membrane protein</fullName>
    </recommendedName>
</protein>
<evidence type="ECO:0000256" key="2">
    <source>
        <dbReference type="ARBA" id="ARBA00022475"/>
    </source>
</evidence>
<name>A0A1F4UTX0_UNCKA</name>
<dbReference type="Pfam" id="PF09335">
    <property type="entry name" value="VTT_dom"/>
    <property type="match status" value="1"/>
</dbReference>
<feature type="transmembrane region" description="Helical" evidence="6">
    <location>
        <begin position="130"/>
        <end position="151"/>
    </location>
</feature>
<sequence>MTESRQKTLKLLGIFVLVLILGRLTLPIVDSPKTVALINSVGPWGPVVVVTYVVATHVFAPLAGSPMFFVSATVYGMRDSIIYFFIGGLFSSVINFWIARRYGRKWVLRLAGKHAMDDIDNFAEVGGTQILFFARLFGVSLFDFISYAAGLTKISFKTYYLITVVLSVFHGVFTYYVYRGLDFGTEQGITIWLATLIPAALLFTFVTRRYLHKKVQQKRAVETISSSEPPHA</sequence>
<comment type="similarity">
    <text evidence="6">Belongs to the TVP38/TMEM64 family.</text>
</comment>
<comment type="caution">
    <text evidence="8">The sequence shown here is derived from an EMBL/GenBank/DDBJ whole genome shotgun (WGS) entry which is preliminary data.</text>
</comment>
<keyword evidence="4 6" id="KW-1133">Transmembrane helix</keyword>
<dbReference type="GO" id="GO:0005886">
    <property type="term" value="C:plasma membrane"/>
    <property type="evidence" value="ECO:0007669"/>
    <property type="project" value="UniProtKB-SubCell"/>
</dbReference>
<organism evidence="8 9">
    <name type="scientific">candidate division WWE3 bacterium RIFCSPHIGHO2_01_FULL_42_13</name>
    <dbReference type="NCBI Taxonomy" id="1802617"/>
    <lineage>
        <taxon>Bacteria</taxon>
        <taxon>Katanobacteria</taxon>
    </lineage>
</organism>
<feature type="transmembrane region" description="Helical" evidence="6">
    <location>
        <begin position="12"/>
        <end position="29"/>
    </location>
</feature>
<accession>A0A1F4UTX0</accession>
<dbReference type="EMBL" id="MEVA01000006">
    <property type="protein sequence ID" value="OGC47643.1"/>
    <property type="molecule type" value="Genomic_DNA"/>
</dbReference>
<feature type="transmembrane region" description="Helical" evidence="6">
    <location>
        <begin position="190"/>
        <end position="211"/>
    </location>
</feature>
<dbReference type="PANTHER" id="PTHR12677">
    <property type="entry name" value="GOLGI APPARATUS MEMBRANE PROTEIN TVP38-RELATED"/>
    <property type="match status" value="1"/>
</dbReference>
<feature type="transmembrane region" description="Helical" evidence="6">
    <location>
        <begin position="81"/>
        <end position="99"/>
    </location>
</feature>
<dbReference type="InterPro" id="IPR015414">
    <property type="entry name" value="TMEM64"/>
</dbReference>
<feature type="transmembrane region" description="Helical" evidence="6">
    <location>
        <begin position="49"/>
        <end position="69"/>
    </location>
</feature>
<evidence type="ECO:0000256" key="4">
    <source>
        <dbReference type="ARBA" id="ARBA00022989"/>
    </source>
</evidence>
<keyword evidence="5 6" id="KW-0472">Membrane</keyword>
<evidence type="ECO:0000313" key="9">
    <source>
        <dbReference type="Proteomes" id="UP000176608"/>
    </source>
</evidence>
<dbReference type="STRING" id="1802617.A2886_02560"/>
<dbReference type="PANTHER" id="PTHR12677:SF59">
    <property type="entry name" value="GOLGI APPARATUS MEMBRANE PROTEIN TVP38-RELATED"/>
    <property type="match status" value="1"/>
</dbReference>
<proteinExistence type="inferred from homology"/>
<dbReference type="InterPro" id="IPR032816">
    <property type="entry name" value="VTT_dom"/>
</dbReference>
<comment type="subcellular location">
    <subcellularLocation>
        <location evidence="1 6">Cell membrane</location>
        <topology evidence="1 6">Multi-pass membrane protein</topology>
    </subcellularLocation>
</comment>
<evidence type="ECO:0000256" key="3">
    <source>
        <dbReference type="ARBA" id="ARBA00022692"/>
    </source>
</evidence>
<feature type="domain" description="VTT" evidence="7">
    <location>
        <begin position="64"/>
        <end position="169"/>
    </location>
</feature>
<evidence type="ECO:0000313" key="8">
    <source>
        <dbReference type="EMBL" id="OGC47643.1"/>
    </source>
</evidence>
<keyword evidence="3 6" id="KW-0812">Transmembrane</keyword>
<gene>
    <name evidence="8" type="ORF">A2886_02560</name>
</gene>
<evidence type="ECO:0000259" key="7">
    <source>
        <dbReference type="Pfam" id="PF09335"/>
    </source>
</evidence>
<dbReference type="AlphaFoldDB" id="A0A1F4UTX0"/>